<gene>
    <name evidence="2" type="ORF">GCM10010411_76940</name>
</gene>
<protein>
    <submittedName>
        <fullName evidence="2">Uncharacterized protein</fullName>
    </submittedName>
</protein>
<evidence type="ECO:0000313" key="2">
    <source>
        <dbReference type="EMBL" id="GAA2628227.1"/>
    </source>
</evidence>
<dbReference type="Proteomes" id="UP001501509">
    <property type="component" value="Unassembled WGS sequence"/>
</dbReference>
<keyword evidence="3" id="KW-1185">Reference proteome</keyword>
<dbReference type="EMBL" id="BAAATD010000013">
    <property type="protein sequence ID" value="GAA2628227.1"/>
    <property type="molecule type" value="Genomic_DNA"/>
</dbReference>
<name>A0ABN3QJM0_9ACTN</name>
<sequence length="119" mass="12500">MSAAHREQLRSGGAMDPGAADPNPQKLAAFLRWQALRVAGPLREIAQDSATGPIPVAAAHAAEGLHRLLGVIAAGQVPSVEKVEQSAGEMRQARQCLQNAIANVDILLEMLAVFDGLDD</sequence>
<dbReference type="RefSeq" id="WP_344547422.1">
    <property type="nucleotide sequence ID" value="NZ_BAAATD010000013.1"/>
</dbReference>
<proteinExistence type="predicted"/>
<accession>A0ABN3QJM0</accession>
<dbReference type="InterPro" id="IPR046212">
    <property type="entry name" value="DUF6245"/>
</dbReference>
<dbReference type="Pfam" id="PF19758">
    <property type="entry name" value="DUF6245"/>
    <property type="match status" value="1"/>
</dbReference>
<evidence type="ECO:0000256" key="1">
    <source>
        <dbReference type="SAM" id="MobiDB-lite"/>
    </source>
</evidence>
<reference evidence="2 3" key="1">
    <citation type="journal article" date="2019" name="Int. J. Syst. Evol. Microbiol.">
        <title>The Global Catalogue of Microorganisms (GCM) 10K type strain sequencing project: providing services to taxonomists for standard genome sequencing and annotation.</title>
        <authorList>
            <consortium name="The Broad Institute Genomics Platform"/>
            <consortium name="The Broad Institute Genome Sequencing Center for Infectious Disease"/>
            <person name="Wu L."/>
            <person name="Ma J."/>
        </authorList>
    </citation>
    <scope>NUCLEOTIDE SEQUENCE [LARGE SCALE GENOMIC DNA]</scope>
    <source>
        <strain evidence="2 3">JCM 6833</strain>
    </source>
</reference>
<organism evidence="2 3">
    <name type="scientific">Actinomadura fulvescens</name>
    <dbReference type="NCBI Taxonomy" id="46160"/>
    <lineage>
        <taxon>Bacteria</taxon>
        <taxon>Bacillati</taxon>
        <taxon>Actinomycetota</taxon>
        <taxon>Actinomycetes</taxon>
        <taxon>Streptosporangiales</taxon>
        <taxon>Thermomonosporaceae</taxon>
        <taxon>Actinomadura</taxon>
    </lineage>
</organism>
<comment type="caution">
    <text evidence="2">The sequence shown here is derived from an EMBL/GenBank/DDBJ whole genome shotgun (WGS) entry which is preliminary data.</text>
</comment>
<feature type="region of interest" description="Disordered" evidence="1">
    <location>
        <begin position="1"/>
        <end position="23"/>
    </location>
</feature>
<evidence type="ECO:0000313" key="3">
    <source>
        <dbReference type="Proteomes" id="UP001501509"/>
    </source>
</evidence>